<keyword evidence="3" id="KW-1185">Reference proteome</keyword>
<dbReference type="Gene3D" id="3.10.20.90">
    <property type="entry name" value="Phosphatidylinositol 3-kinase Catalytic Subunit, Chain A, domain 1"/>
    <property type="match status" value="2"/>
</dbReference>
<evidence type="ECO:0000259" key="1">
    <source>
        <dbReference type="PROSITE" id="PS50053"/>
    </source>
</evidence>
<dbReference type="PANTHER" id="PTHR10666">
    <property type="entry name" value="UBIQUITIN"/>
    <property type="match status" value="1"/>
</dbReference>
<evidence type="ECO:0000313" key="3">
    <source>
        <dbReference type="Proteomes" id="UP000027222"/>
    </source>
</evidence>
<dbReference type="InterPro" id="IPR029071">
    <property type="entry name" value="Ubiquitin-like_domsf"/>
</dbReference>
<gene>
    <name evidence="2" type="ORF">GALMADRAFT_134022</name>
</gene>
<protein>
    <recommendedName>
        <fullName evidence="1">Ubiquitin-like domain-containing protein</fullName>
    </recommendedName>
</protein>
<dbReference type="OrthoDB" id="428577at2759"/>
<dbReference type="Proteomes" id="UP000027222">
    <property type="component" value="Unassembled WGS sequence"/>
</dbReference>
<name>A0A067TJ87_GALM3</name>
<accession>A0A067TJ87</accession>
<dbReference type="STRING" id="685588.A0A067TJ87"/>
<dbReference type="InterPro" id="IPR000626">
    <property type="entry name" value="Ubiquitin-like_dom"/>
</dbReference>
<dbReference type="CDD" id="cd17039">
    <property type="entry name" value="Ubl_ubiquitin_like"/>
    <property type="match status" value="2"/>
</dbReference>
<dbReference type="HOGENOM" id="CLU_1731603_0_0_1"/>
<evidence type="ECO:0000313" key="2">
    <source>
        <dbReference type="EMBL" id="KDR82397.1"/>
    </source>
</evidence>
<dbReference type="Pfam" id="PF00240">
    <property type="entry name" value="ubiquitin"/>
    <property type="match status" value="2"/>
</dbReference>
<dbReference type="PROSITE" id="PS50053">
    <property type="entry name" value="UBIQUITIN_2"/>
    <property type="match status" value="2"/>
</dbReference>
<dbReference type="AlphaFoldDB" id="A0A067TJ87"/>
<dbReference type="InterPro" id="IPR050158">
    <property type="entry name" value="Ubiquitin_ubiquitin-like"/>
</dbReference>
<feature type="domain" description="Ubiquitin-like" evidence="1">
    <location>
        <begin position="2"/>
        <end position="81"/>
    </location>
</feature>
<reference evidence="3" key="1">
    <citation type="journal article" date="2014" name="Proc. Natl. Acad. Sci. U.S.A.">
        <title>Extensive sampling of basidiomycete genomes demonstrates inadequacy of the white-rot/brown-rot paradigm for wood decay fungi.</title>
        <authorList>
            <person name="Riley R."/>
            <person name="Salamov A.A."/>
            <person name="Brown D.W."/>
            <person name="Nagy L.G."/>
            <person name="Floudas D."/>
            <person name="Held B.W."/>
            <person name="Levasseur A."/>
            <person name="Lombard V."/>
            <person name="Morin E."/>
            <person name="Otillar R."/>
            <person name="Lindquist E.A."/>
            <person name="Sun H."/>
            <person name="LaButti K.M."/>
            <person name="Schmutz J."/>
            <person name="Jabbour D."/>
            <person name="Luo H."/>
            <person name="Baker S.E."/>
            <person name="Pisabarro A.G."/>
            <person name="Walton J.D."/>
            <person name="Blanchette R.A."/>
            <person name="Henrissat B."/>
            <person name="Martin F."/>
            <person name="Cullen D."/>
            <person name="Hibbett D.S."/>
            <person name="Grigoriev I.V."/>
        </authorList>
    </citation>
    <scope>NUCLEOTIDE SEQUENCE [LARGE SCALE GENOMIC DNA]</scope>
    <source>
        <strain evidence="3">CBS 339.88</strain>
    </source>
</reference>
<dbReference type="SUPFAM" id="SSF54236">
    <property type="entry name" value="Ubiquitin-like"/>
    <property type="match status" value="2"/>
</dbReference>
<sequence length="151" mass="17157">MSDITVKIIRLDDPFNDPELGVNERSTVADLKMAISSWWNIPFDEQILVYYKDILDDHKTLSSYSIGDDSKVQLVQQVPGLVPITCNIGGRTVPLRVSRKDRISQVKERILQKEGIDPNTFYLKFQQNRVSDDATVEELGIVINSEIVYAT</sequence>
<dbReference type="SMART" id="SM00213">
    <property type="entry name" value="UBQ"/>
    <property type="match status" value="2"/>
</dbReference>
<feature type="domain" description="Ubiquitin-like" evidence="1">
    <location>
        <begin position="87"/>
        <end position="151"/>
    </location>
</feature>
<dbReference type="EMBL" id="KL142369">
    <property type="protein sequence ID" value="KDR82397.1"/>
    <property type="molecule type" value="Genomic_DNA"/>
</dbReference>
<proteinExistence type="predicted"/>
<organism evidence="2 3">
    <name type="scientific">Galerina marginata (strain CBS 339.88)</name>
    <dbReference type="NCBI Taxonomy" id="685588"/>
    <lineage>
        <taxon>Eukaryota</taxon>
        <taxon>Fungi</taxon>
        <taxon>Dikarya</taxon>
        <taxon>Basidiomycota</taxon>
        <taxon>Agaricomycotina</taxon>
        <taxon>Agaricomycetes</taxon>
        <taxon>Agaricomycetidae</taxon>
        <taxon>Agaricales</taxon>
        <taxon>Agaricineae</taxon>
        <taxon>Strophariaceae</taxon>
        <taxon>Galerina</taxon>
    </lineage>
</organism>